<dbReference type="CDD" id="cd06503">
    <property type="entry name" value="ATP-synt_Fo_b"/>
    <property type="match status" value="1"/>
</dbReference>
<keyword evidence="5 13" id="KW-0375">Hydrogen ion transport</keyword>
<sequence>MPCGCAAPAVRQSDAAVSFDLWTLGFQAINVLLLVWLLHRFFWKPVAATIAARQADVATLLQGAEAKRSEAEGALAEIEAIRAGLAAERDALLAETRKEAEAARSAVMASARAEAETLKSAARVDRMQAAEALKASARQDAERLALVIAGQLVARLDAASTDAAFLGWLAEGLTGLSDADRRSLAGATPEIVSATPKDGAAQEGIAKIVATALGQPVTLTFRADPALIAGYELHSPHVTLRNSWAADLARIAASLAASDAAVSDAA</sequence>
<comment type="similarity">
    <text evidence="1 13">Belongs to the ATPase B chain family.</text>
</comment>
<organism evidence="14 15">
    <name type="scientific">Cereibacter changlensis JA139</name>
    <dbReference type="NCBI Taxonomy" id="1188249"/>
    <lineage>
        <taxon>Bacteria</taxon>
        <taxon>Pseudomonadati</taxon>
        <taxon>Pseudomonadota</taxon>
        <taxon>Alphaproteobacteria</taxon>
        <taxon>Rhodobacterales</taxon>
        <taxon>Paracoccaceae</taxon>
        <taxon>Cereibacter</taxon>
    </lineage>
</organism>
<evidence type="ECO:0000313" key="14">
    <source>
        <dbReference type="EMBL" id="PTE22499.1"/>
    </source>
</evidence>
<proteinExistence type="inferred from homology"/>
<evidence type="ECO:0000256" key="2">
    <source>
        <dbReference type="ARBA" id="ARBA00022448"/>
    </source>
</evidence>
<dbReference type="GO" id="GO:0045259">
    <property type="term" value="C:proton-transporting ATP synthase complex"/>
    <property type="evidence" value="ECO:0007669"/>
    <property type="project" value="UniProtKB-KW"/>
</dbReference>
<evidence type="ECO:0000256" key="5">
    <source>
        <dbReference type="ARBA" id="ARBA00022781"/>
    </source>
</evidence>
<evidence type="ECO:0000256" key="10">
    <source>
        <dbReference type="ARBA" id="ARBA00025198"/>
    </source>
</evidence>
<reference evidence="14 15" key="1">
    <citation type="submission" date="2018-03" db="EMBL/GenBank/DDBJ databases">
        <title>Cereibacter changlensis.</title>
        <authorList>
            <person name="Meyer T.E."/>
            <person name="Miller S."/>
            <person name="Lodha T."/>
            <person name="Gandham S."/>
            <person name="Chintalapati S."/>
            <person name="Chintalapati V.R."/>
        </authorList>
    </citation>
    <scope>NUCLEOTIDE SEQUENCE [LARGE SCALE GENOMIC DNA]</scope>
    <source>
        <strain evidence="14 15">JA139</strain>
    </source>
</reference>
<keyword evidence="6 13" id="KW-1133">Transmembrane helix</keyword>
<evidence type="ECO:0000256" key="8">
    <source>
        <dbReference type="ARBA" id="ARBA00023136"/>
    </source>
</evidence>
<dbReference type="GO" id="GO:0046933">
    <property type="term" value="F:proton-transporting ATP synthase activity, rotational mechanism"/>
    <property type="evidence" value="ECO:0007669"/>
    <property type="project" value="UniProtKB-UniRule"/>
</dbReference>
<dbReference type="InterPro" id="IPR002146">
    <property type="entry name" value="ATP_synth_b/b'su_bac/chlpt"/>
</dbReference>
<comment type="subcellular location">
    <subcellularLocation>
        <location evidence="13">Cell membrane</location>
        <topology evidence="13">Single-pass membrane protein</topology>
    </subcellularLocation>
    <subcellularLocation>
        <location evidence="12">Endomembrane system</location>
        <topology evidence="12">Single-pass membrane protein</topology>
    </subcellularLocation>
</comment>
<dbReference type="HAMAP" id="MF_01398">
    <property type="entry name" value="ATP_synth_b_bprime"/>
    <property type="match status" value="1"/>
</dbReference>
<dbReference type="Pfam" id="PF00430">
    <property type="entry name" value="ATP-synt_B"/>
    <property type="match status" value="1"/>
</dbReference>
<evidence type="ECO:0000313" key="15">
    <source>
        <dbReference type="Proteomes" id="UP000241010"/>
    </source>
</evidence>
<comment type="subunit">
    <text evidence="13">F-type ATPases have 2 components, F(1) - the catalytic core - and F(0) - the membrane proton channel. F(1) has five subunits: alpha(3), beta(3), gamma(1), delta(1), epsilon(1). F(0) has three main subunits: a(1), b(2) and c(10-14). The alpha and beta chains form an alternating ring which encloses part of the gamma chain. F(1) is attached to F(0) by a central stalk formed by the gamma and epsilon chains, while a peripheral stalk is formed by the delta and b chains.</text>
</comment>
<dbReference type="GO" id="GO:0046961">
    <property type="term" value="F:proton-transporting ATPase activity, rotational mechanism"/>
    <property type="evidence" value="ECO:0007669"/>
    <property type="project" value="TreeGrafter"/>
</dbReference>
<keyword evidence="2 13" id="KW-0813">Transport</keyword>
<name>A0A2T4JX48_9RHOB</name>
<evidence type="ECO:0000256" key="3">
    <source>
        <dbReference type="ARBA" id="ARBA00022547"/>
    </source>
</evidence>
<dbReference type="GO" id="GO:0005886">
    <property type="term" value="C:plasma membrane"/>
    <property type="evidence" value="ECO:0007669"/>
    <property type="project" value="UniProtKB-SubCell"/>
</dbReference>
<evidence type="ECO:0000256" key="6">
    <source>
        <dbReference type="ARBA" id="ARBA00022989"/>
    </source>
</evidence>
<comment type="caution">
    <text evidence="14">The sequence shown here is derived from an EMBL/GenBank/DDBJ whole genome shotgun (WGS) entry which is preliminary data.</text>
</comment>
<evidence type="ECO:0000256" key="1">
    <source>
        <dbReference type="ARBA" id="ARBA00005513"/>
    </source>
</evidence>
<evidence type="ECO:0000256" key="11">
    <source>
        <dbReference type="ARBA" id="ARBA00025614"/>
    </source>
</evidence>
<evidence type="ECO:0000256" key="12">
    <source>
        <dbReference type="ARBA" id="ARBA00037847"/>
    </source>
</evidence>
<protein>
    <recommendedName>
        <fullName evidence="13">ATP synthase subunit b</fullName>
    </recommendedName>
    <alternativeName>
        <fullName evidence="13">ATP synthase F(0) sector subunit b</fullName>
    </alternativeName>
    <alternativeName>
        <fullName evidence="13">ATPase subunit I</fullName>
    </alternativeName>
    <alternativeName>
        <fullName evidence="13">F-type ATPase subunit b</fullName>
        <shortName evidence="13">F-ATPase subunit b</shortName>
    </alternativeName>
</protein>
<gene>
    <name evidence="13" type="primary">atpF</name>
    <name evidence="14" type="ORF">C5F48_06905</name>
</gene>
<keyword evidence="13" id="KW-1003">Cell membrane</keyword>
<keyword evidence="8 13" id="KW-0472">Membrane</keyword>
<feature type="transmembrane region" description="Helical" evidence="13">
    <location>
        <begin position="21"/>
        <end position="43"/>
    </location>
</feature>
<dbReference type="OrthoDB" id="466272at2"/>
<dbReference type="EMBL" id="PZKG01000021">
    <property type="protein sequence ID" value="PTE22499.1"/>
    <property type="molecule type" value="Genomic_DNA"/>
</dbReference>
<dbReference type="AlphaFoldDB" id="A0A2T4JX48"/>
<accession>A0A2T4JX48</accession>
<comment type="function">
    <text evidence="11">Component of the F(0) channel, it forms part of the peripheral stalk, linking F(1) to F(0). The b'-subunit is a diverged and duplicated form of b found in plants and photosynthetic bacteria.</text>
</comment>
<dbReference type="InterPro" id="IPR050059">
    <property type="entry name" value="ATP_synthase_B_chain"/>
</dbReference>
<keyword evidence="4 13" id="KW-0812">Transmembrane</keyword>
<keyword evidence="7 13" id="KW-0406">Ion transport</keyword>
<dbReference type="GO" id="GO:0012505">
    <property type="term" value="C:endomembrane system"/>
    <property type="evidence" value="ECO:0007669"/>
    <property type="project" value="UniProtKB-SubCell"/>
</dbReference>
<evidence type="ECO:0000256" key="7">
    <source>
        <dbReference type="ARBA" id="ARBA00023065"/>
    </source>
</evidence>
<keyword evidence="3 13" id="KW-0138">CF(0)</keyword>
<comment type="function">
    <text evidence="10 13">F(1)F(0) ATP synthase produces ATP from ADP in the presence of a proton or sodium gradient. F-type ATPases consist of two structural domains, F(1) containing the extramembraneous catalytic core and F(0) containing the membrane proton channel, linked together by a central stalk and a peripheral stalk. During catalysis, ATP synthesis in the catalytic domain of F(1) is coupled via a rotary mechanism of the central stalk subunits to proton translocation.</text>
</comment>
<keyword evidence="15" id="KW-1185">Reference proteome</keyword>
<dbReference type="Proteomes" id="UP000241010">
    <property type="component" value="Unassembled WGS sequence"/>
</dbReference>
<evidence type="ECO:0000256" key="4">
    <source>
        <dbReference type="ARBA" id="ARBA00022692"/>
    </source>
</evidence>
<dbReference type="PANTHER" id="PTHR33445">
    <property type="entry name" value="ATP SYNTHASE SUBUNIT B', CHLOROPLASTIC"/>
    <property type="match status" value="1"/>
</dbReference>
<keyword evidence="9 13" id="KW-0066">ATP synthesis</keyword>
<evidence type="ECO:0000256" key="13">
    <source>
        <dbReference type="HAMAP-Rule" id="MF_01398"/>
    </source>
</evidence>
<evidence type="ECO:0000256" key="9">
    <source>
        <dbReference type="ARBA" id="ARBA00023310"/>
    </source>
</evidence>
<dbReference type="PANTHER" id="PTHR33445:SF2">
    <property type="entry name" value="ATP SYNTHASE SUBUNIT B', CHLOROPLASTIC"/>
    <property type="match status" value="1"/>
</dbReference>